<evidence type="ECO:0000256" key="4">
    <source>
        <dbReference type="PIRSR" id="PIRSR000350-2"/>
    </source>
</evidence>
<evidence type="ECO:0000256" key="5">
    <source>
        <dbReference type="PIRSR" id="PIRSR000350-3"/>
    </source>
</evidence>
<dbReference type="PANTHER" id="PTHR43014">
    <property type="entry name" value="MERCURIC REDUCTASE"/>
    <property type="match status" value="1"/>
</dbReference>
<dbReference type="Pfam" id="PF02852">
    <property type="entry name" value="Pyr_redox_dim"/>
    <property type="match status" value="1"/>
</dbReference>
<dbReference type="EMBL" id="QLSX01000004">
    <property type="protein sequence ID" value="RAR62123.1"/>
    <property type="molecule type" value="Genomic_DNA"/>
</dbReference>
<dbReference type="InterPro" id="IPR036324">
    <property type="entry name" value="Mn/Fe_SOD_N_sf"/>
</dbReference>
<dbReference type="AlphaFoldDB" id="A0A328XVH7"/>
<dbReference type="Gene3D" id="1.10.287.990">
    <property type="entry name" value="Fe,Mn superoxide dismutase (SOD) domain"/>
    <property type="match status" value="1"/>
</dbReference>
<dbReference type="InterPro" id="IPR036188">
    <property type="entry name" value="FAD/NAD-bd_sf"/>
</dbReference>
<dbReference type="PANTHER" id="PTHR43014:SF4">
    <property type="entry name" value="PYRIDINE NUCLEOTIDE-DISULFIDE OXIDOREDUCTASE RCLA-RELATED"/>
    <property type="match status" value="1"/>
</dbReference>
<comment type="caution">
    <text evidence="9">The sequence shown here is derived from an EMBL/GenBank/DDBJ whole genome shotgun (WGS) entry which is preliminary data.</text>
</comment>
<dbReference type="InterPro" id="IPR016156">
    <property type="entry name" value="FAD/NAD-linked_Rdtase_dimer_sf"/>
</dbReference>
<feature type="disulfide bond" description="Redox-active" evidence="6">
    <location>
        <begin position="73"/>
        <end position="78"/>
    </location>
</feature>
<keyword evidence="5" id="KW-0520">NAD</keyword>
<dbReference type="PRINTS" id="PR00368">
    <property type="entry name" value="FADPNR"/>
</dbReference>
<feature type="binding site" evidence="5">
    <location>
        <position position="347"/>
    </location>
    <ligand>
        <name>FAD</name>
        <dbReference type="ChEBI" id="CHEBI:57692"/>
    </ligand>
</feature>
<keyword evidence="3 5" id="KW-0274">FAD</keyword>
<feature type="active site" description="Proton acceptor" evidence="4">
    <location>
        <position position="484"/>
    </location>
</feature>
<reference evidence="9 10" key="1">
    <citation type="submission" date="2018-06" db="EMBL/GenBank/DDBJ databases">
        <title>Comparative analysis of microorganisms from saline springs in Andes Mountain Range, Colombia.</title>
        <authorList>
            <person name="Rubin E."/>
        </authorList>
    </citation>
    <scope>NUCLEOTIDE SEQUENCE [LARGE SCALE GENOMIC DNA]</scope>
    <source>
        <strain evidence="9 10">USBA-857</strain>
    </source>
</reference>
<name>A0A328XVH7_9GAMM</name>
<dbReference type="InterPro" id="IPR004099">
    <property type="entry name" value="Pyr_nucl-diS_OxRdtase_dimer"/>
</dbReference>
<dbReference type="Gene3D" id="3.50.50.60">
    <property type="entry name" value="FAD/NAD(P)-binding domain"/>
    <property type="match status" value="2"/>
</dbReference>
<dbReference type="PRINTS" id="PR00411">
    <property type="entry name" value="PNDRDTASEI"/>
</dbReference>
<evidence type="ECO:0000256" key="2">
    <source>
        <dbReference type="ARBA" id="ARBA00022630"/>
    </source>
</evidence>
<comment type="cofactor">
    <cofactor evidence="5">
        <name>FAD</name>
        <dbReference type="ChEBI" id="CHEBI:57692"/>
    </cofactor>
    <text evidence="5">Binds 1 FAD per subunit.</text>
</comment>
<dbReference type="PIRSF" id="PIRSF000350">
    <property type="entry name" value="Mercury_reductase_MerA"/>
    <property type="match status" value="1"/>
</dbReference>
<feature type="binding site" evidence="5">
    <location>
        <begin position="209"/>
        <end position="216"/>
    </location>
    <ligand>
        <name>NAD(+)</name>
        <dbReference type="ChEBI" id="CHEBI:57540"/>
    </ligand>
</feature>
<dbReference type="Pfam" id="PF07992">
    <property type="entry name" value="Pyr_redox_2"/>
    <property type="match status" value="1"/>
</dbReference>
<evidence type="ECO:0000256" key="3">
    <source>
        <dbReference type="ARBA" id="ARBA00022827"/>
    </source>
</evidence>
<dbReference type="SUPFAM" id="SSF51905">
    <property type="entry name" value="FAD/NAD(P)-binding domain"/>
    <property type="match status" value="1"/>
</dbReference>
<keyword evidence="5" id="KW-0547">Nucleotide-binding</keyword>
<evidence type="ECO:0000313" key="10">
    <source>
        <dbReference type="Proteomes" id="UP000249700"/>
    </source>
</evidence>
<dbReference type="InterPro" id="IPR023753">
    <property type="entry name" value="FAD/NAD-binding_dom"/>
</dbReference>
<feature type="binding site" evidence="5">
    <location>
        <position position="82"/>
    </location>
    <ligand>
        <name>FAD</name>
        <dbReference type="ChEBI" id="CHEBI:57692"/>
    </ligand>
</feature>
<dbReference type="GO" id="GO:0003955">
    <property type="term" value="F:NAD(P)H dehydrogenase (quinone) activity"/>
    <property type="evidence" value="ECO:0007669"/>
    <property type="project" value="TreeGrafter"/>
</dbReference>
<feature type="domain" description="Pyridine nucleotide-disulphide oxidoreductase dimerisation" evidence="7">
    <location>
        <begin position="385"/>
        <end position="494"/>
    </location>
</feature>
<feature type="binding site" evidence="5">
    <location>
        <position position="300"/>
    </location>
    <ligand>
        <name>NAD(+)</name>
        <dbReference type="ChEBI" id="CHEBI:57540"/>
    </ligand>
</feature>
<evidence type="ECO:0000256" key="1">
    <source>
        <dbReference type="ARBA" id="ARBA00007532"/>
    </source>
</evidence>
<protein>
    <submittedName>
        <fullName evidence="9">Dihydrolipoamide dehydrogenase</fullName>
    </submittedName>
</protein>
<evidence type="ECO:0000259" key="7">
    <source>
        <dbReference type="Pfam" id="PF02852"/>
    </source>
</evidence>
<keyword evidence="2" id="KW-0285">Flavoprotein</keyword>
<dbReference type="Proteomes" id="UP000249700">
    <property type="component" value="Unassembled WGS sequence"/>
</dbReference>
<sequence length="519" mass="56773">MLSTYLWANAVRTASHTRRCPLTHSDMELDMQERQVDVAIIGAGTAGLGAYRAAKQHTDSVVMIEGGPYGTTCARVGCMPSKLLIAAAEAAHQAADTEAFGIRLNGEIEVNGAAVMARVKRERDRFVGFVLESVERIPADDKLHGYARFEGPNTLLVDDHTRVHAKRVVIASGSRPSYPGFFEAAGDRLIINDDVFEWDNLPESVAVFGPGVIGLELGQALHRLGVRLRVFGVGGALGPLQDDAVRDVADRTFNQEFYVDPDAQVEAIERDGDSVVVTFLERDSGQRLTERFDYLLAATGRRPNVDRLSIENANLTLNDKGVPTYNTFTLQCRNAEGGPSHIFIAGDADQDLPLLHEASDEGRIAGDNAGRYPEMRAGQRRTPLAVVFSDPQMATVGLSYAELERRYGGCDCLASGEVSFEGQGRSRVMRVNKGLMRVYAEQGSGLFLGAEIFGPRAEHLAHLLAWAQQQRMTVAQMLEMPFYHPVIEEGLRTALRDLNANLQLGSRIVERCMECGPGD</sequence>
<feature type="domain" description="FAD/NAD(P)-binding" evidence="8">
    <location>
        <begin position="37"/>
        <end position="362"/>
    </location>
</feature>
<comment type="similarity">
    <text evidence="1">Belongs to the class-I pyridine nucleotide-disulfide oxidoreductase family.</text>
</comment>
<gene>
    <name evidence="9" type="ORF">BCL93_10499</name>
</gene>
<organism evidence="9 10">
    <name type="scientific">Onishia taeanensis</name>
    <dbReference type="NCBI Taxonomy" id="284577"/>
    <lineage>
        <taxon>Bacteria</taxon>
        <taxon>Pseudomonadati</taxon>
        <taxon>Pseudomonadota</taxon>
        <taxon>Gammaproteobacteria</taxon>
        <taxon>Oceanospirillales</taxon>
        <taxon>Halomonadaceae</taxon>
        <taxon>Onishia</taxon>
    </lineage>
</organism>
<evidence type="ECO:0000313" key="9">
    <source>
        <dbReference type="EMBL" id="RAR62123.1"/>
    </source>
</evidence>
<proteinExistence type="inferred from homology"/>
<dbReference type="GO" id="GO:0050660">
    <property type="term" value="F:flavin adenine dinucleotide binding"/>
    <property type="evidence" value="ECO:0007669"/>
    <property type="project" value="TreeGrafter"/>
</dbReference>
<dbReference type="SUPFAM" id="SSF55424">
    <property type="entry name" value="FAD/NAD-linked reductases, dimerisation (C-terminal) domain"/>
    <property type="match status" value="1"/>
</dbReference>
<evidence type="ECO:0000259" key="8">
    <source>
        <dbReference type="Pfam" id="PF07992"/>
    </source>
</evidence>
<accession>A0A328XVH7</accession>
<dbReference type="NCBIfam" id="NF004939">
    <property type="entry name" value="PRK06292.1-1"/>
    <property type="match status" value="1"/>
</dbReference>
<dbReference type="InterPro" id="IPR001100">
    <property type="entry name" value="Pyr_nuc-diS_OxRdtase"/>
</dbReference>
<dbReference type="Gene3D" id="3.30.390.30">
    <property type="match status" value="1"/>
</dbReference>
<evidence type="ECO:0000256" key="6">
    <source>
        <dbReference type="PIRSR" id="PIRSR000350-4"/>
    </source>
</evidence>